<reference evidence="2 3" key="1">
    <citation type="journal article" date="2016" name="Nat. Commun.">
        <title>Ectomycorrhizal ecology is imprinted in the genome of the dominant symbiotic fungus Cenococcum geophilum.</title>
        <authorList>
            <consortium name="DOE Joint Genome Institute"/>
            <person name="Peter M."/>
            <person name="Kohler A."/>
            <person name="Ohm R.A."/>
            <person name="Kuo A."/>
            <person name="Krutzmann J."/>
            <person name="Morin E."/>
            <person name="Arend M."/>
            <person name="Barry K.W."/>
            <person name="Binder M."/>
            <person name="Choi C."/>
            <person name="Clum A."/>
            <person name="Copeland A."/>
            <person name="Grisel N."/>
            <person name="Haridas S."/>
            <person name="Kipfer T."/>
            <person name="LaButti K."/>
            <person name="Lindquist E."/>
            <person name="Lipzen A."/>
            <person name="Maire R."/>
            <person name="Meier B."/>
            <person name="Mihaltcheva S."/>
            <person name="Molinier V."/>
            <person name="Murat C."/>
            <person name="Poggeler S."/>
            <person name="Quandt C.A."/>
            <person name="Sperisen C."/>
            <person name="Tritt A."/>
            <person name="Tisserant E."/>
            <person name="Crous P.W."/>
            <person name="Henrissat B."/>
            <person name="Nehls U."/>
            <person name="Egli S."/>
            <person name="Spatafora J.W."/>
            <person name="Grigoriev I.V."/>
            <person name="Martin F.M."/>
        </authorList>
    </citation>
    <scope>NUCLEOTIDE SEQUENCE [LARGE SCALE GENOMIC DNA]</scope>
    <source>
        <strain evidence="2 3">CBS 459.81</strain>
    </source>
</reference>
<keyword evidence="3" id="KW-1185">Reference proteome</keyword>
<dbReference type="AlphaFoldDB" id="A0A8E2DXG3"/>
<dbReference type="PANTHER" id="PTHR21974:SF2">
    <property type="entry name" value="RE15880P"/>
    <property type="match status" value="1"/>
</dbReference>
<sequence>MEKHYILIPPPVSFPAQPTSTLSTATSHIVFSSTTTATETPPSLSCQLDAAPQPSAQNTPTTAAIAASASLNSELLHTLRTTSDAPLALSHITTHIAILKDEIAAQQTALNALTARVDEQFRLHKALRDSVGRKWGSRLTNTRRKFEARARAAEESYTAGVQGRSRAQGRLESLAQELAESLAEQTALRATADRHASAHARIDDLYAAIFDGPTPGFPAEDAAEQSYLRSRRRHEDSTARVASCVRVVRLLKQAAVRLQRARNHMVQAKAEGAAGLVLVLSGAYEDLRRSEHFGALVLVAVERAVEGLQPLDGELRELRRAVVKGVHAAVVEKKSVASRLDLLEKIAASEKSFDSAKGALDNLIKTAKEREMAARTGVRFTAGLLEEARQALQQVRQEAFEMVVGFGAAPPAYHECCNRAESFEHVEVEVDGLELEMPDMDGQGQEGDDGGREPASDVSG</sequence>
<proteinExistence type="predicted"/>
<dbReference type="EMBL" id="KV745806">
    <property type="protein sequence ID" value="OCK73363.1"/>
    <property type="molecule type" value="Genomic_DNA"/>
</dbReference>
<protein>
    <submittedName>
        <fullName evidence="2">Uncharacterized protein</fullName>
    </submittedName>
</protein>
<name>A0A8E2DXG3_9PEZI</name>
<feature type="compositionally biased region" description="Basic and acidic residues" evidence="1">
    <location>
        <begin position="449"/>
        <end position="460"/>
    </location>
</feature>
<evidence type="ECO:0000313" key="2">
    <source>
        <dbReference type="EMBL" id="OCK73363.1"/>
    </source>
</evidence>
<evidence type="ECO:0000256" key="1">
    <source>
        <dbReference type="SAM" id="MobiDB-lite"/>
    </source>
</evidence>
<dbReference type="Proteomes" id="UP000250266">
    <property type="component" value="Unassembled WGS sequence"/>
</dbReference>
<evidence type="ECO:0000313" key="3">
    <source>
        <dbReference type="Proteomes" id="UP000250266"/>
    </source>
</evidence>
<gene>
    <name evidence="2" type="ORF">K432DRAFT_387431</name>
</gene>
<feature type="region of interest" description="Disordered" evidence="1">
    <location>
        <begin position="437"/>
        <end position="460"/>
    </location>
</feature>
<accession>A0A8E2DXG3</accession>
<dbReference type="PANTHER" id="PTHR21974">
    <property type="entry name" value="RE15880P"/>
    <property type="match status" value="1"/>
</dbReference>
<organism evidence="2 3">
    <name type="scientific">Lepidopterella palustris CBS 459.81</name>
    <dbReference type="NCBI Taxonomy" id="1314670"/>
    <lineage>
        <taxon>Eukaryota</taxon>
        <taxon>Fungi</taxon>
        <taxon>Dikarya</taxon>
        <taxon>Ascomycota</taxon>
        <taxon>Pezizomycotina</taxon>
        <taxon>Dothideomycetes</taxon>
        <taxon>Pleosporomycetidae</taxon>
        <taxon>Mytilinidiales</taxon>
        <taxon>Argynnaceae</taxon>
        <taxon>Lepidopterella</taxon>
    </lineage>
</organism>
<dbReference type="OrthoDB" id="2562743at2759"/>